<dbReference type="EMBL" id="PDLM01000008">
    <property type="protein sequence ID" value="RDW71521.1"/>
    <property type="molecule type" value="Genomic_DNA"/>
</dbReference>
<proteinExistence type="predicted"/>
<comment type="caution">
    <text evidence="2">The sequence shown here is derived from an EMBL/GenBank/DDBJ whole genome shotgun (WGS) entry which is preliminary data.</text>
</comment>
<dbReference type="Proteomes" id="UP000256645">
    <property type="component" value="Unassembled WGS sequence"/>
</dbReference>
<feature type="domain" description="Heterokaryon incompatibility" evidence="1">
    <location>
        <begin position="1"/>
        <end position="76"/>
    </location>
</feature>
<evidence type="ECO:0000313" key="3">
    <source>
        <dbReference type="Proteomes" id="UP000256645"/>
    </source>
</evidence>
<dbReference type="InterPro" id="IPR010730">
    <property type="entry name" value="HET"/>
</dbReference>
<dbReference type="STRING" id="1849047.A0A3D8RCB4"/>
<accession>A0A3D8RCB4</accession>
<dbReference type="Pfam" id="PF06985">
    <property type="entry name" value="HET"/>
    <property type="match status" value="1"/>
</dbReference>
<evidence type="ECO:0000313" key="2">
    <source>
        <dbReference type="EMBL" id="RDW71521.1"/>
    </source>
</evidence>
<protein>
    <recommendedName>
        <fullName evidence="1">Heterokaryon incompatibility domain-containing protein</fullName>
    </recommendedName>
</protein>
<dbReference type="PANTHER" id="PTHR33112:SF10">
    <property type="entry name" value="TOL"/>
    <property type="match status" value="1"/>
</dbReference>
<sequence>MASVYHNSFINLSATSASDSSFGLFAPHHPPNTVQVAHPTSSKNYKIETYSVIESDAYERRIEKGIVNTRAWVLQERYISARNLHFCKDQIAWECDTCDALEGCAAHLKPAKLFDSSLTLRFKSFGGSGRHHLLGELRHKPEKAYKYEVWYQLLKFYSGLEITKASDRLVALNGVAQIFAARWQDRYLAGLWEQDLTYHLLWHFDARDNGHQILHNQRLEPSIYPT</sequence>
<dbReference type="AlphaFoldDB" id="A0A3D8RCB4"/>
<organism evidence="2 3">
    <name type="scientific">Coleophoma cylindrospora</name>
    <dbReference type="NCBI Taxonomy" id="1849047"/>
    <lineage>
        <taxon>Eukaryota</taxon>
        <taxon>Fungi</taxon>
        <taxon>Dikarya</taxon>
        <taxon>Ascomycota</taxon>
        <taxon>Pezizomycotina</taxon>
        <taxon>Leotiomycetes</taxon>
        <taxon>Helotiales</taxon>
        <taxon>Dermateaceae</taxon>
        <taxon>Coleophoma</taxon>
    </lineage>
</organism>
<gene>
    <name evidence="2" type="ORF">BP6252_08084</name>
</gene>
<dbReference type="PANTHER" id="PTHR33112">
    <property type="entry name" value="DOMAIN PROTEIN, PUTATIVE-RELATED"/>
    <property type="match status" value="1"/>
</dbReference>
<evidence type="ECO:0000259" key="1">
    <source>
        <dbReference type="Pfam" id="PF06985"/>
    </source>
</evidence>
<keyword evidence="3" id="KW-1185">Reference proteome</keyword>
<name>A0A3D8RCB4_9HELO</name>
<reference evidence="2 3" key="1">
    <citation type="journal article" date="2018" name="IMA Fungus">
        <title>IMA Genome-F 9: Draft genome sequence of Annulohypoxylon stygium, Aspergillus mulundensis, Berkeleyomyces basicola (syn. Thielaviopsis basicola), Ceratocystis smalleyi, two Cercospora beticola strains, Coleophoma cylindrospora, Fusarium fracticaudum, Phialophora cf. hyalina, and Morchella septimelata.</title>
        <authorList>
            <person name="Wingfield B.D."/>
            <person name="Bills G.F."/>
            <person name="Dong Y."/>
            <person name="Huang W."/>
            <person name="Nel W.J."/>
            <person name="Swalarsk-Parry B.S."/>
            <person name="Vaghefi N."/>
            <person name="Wilken P.M."/>
            <person name="An Z."/>
            <person name="de Beer Z.W."/>
            <person name="De Vos L."/>
            <person name="Chen L."/>
            <person name="Duong T.A."/>
            <person name="Gao Y."/>
            <person name="Hammerbacher A."/>
            <person name="Kikkert J.R."/>
            <person name="Li Y."/>
            <person name="Li H."/>
            <person name="Li K."/>
            <person name="Li Q."/>
            <person name="Liu X."/>
            <person name="Ma X."/>
            <person name="Naidoo K."/>
            <person name="Pethybridge S.J."/>
            <person name="Sun J."/>
            <person name="Steenkamp E.T."/>
            <person name="van der Nest M.A."/>
            <person name="van Wyk S."/>
            <person name="Wingfield M.J."/>
            <person name="Xiong C."/>
            <person name="Yue Q."/>
            <person name="Zhang X."/>
        </authorList>
    </citation>
    <scope>NUCLEOTIDE SEQUENCE [LARGE SCALE GENOMIC DNA]</scope>
    <source>
        <strain evidence="2 3">BP6252</strain>
    </source>
</reference>
<dbReference type="OrthoDB" id="5362512at2759"/>